<dbReference type="GO" id="GO:0005975">
    <property type="term" value="P:carbohydrate metabolic process"/>
    <property type="evidence" value="ECO:0007669"/>
    <property type="project" value="InterPro"/>
</dbReference>
<evidence type="ECO:0000256" key="6">
    <source>
        <dbReference type="RuleBase" id="RU361187"/>
    </source>
</evidence>
<feature type="domain" description="Beta-xylosidase C-terminal Concanavalin A-like" evidence="8">
    <location>
        <begin position="354"/>
        <end position="549"/>
    </location>
</feature>
<dbReference type="RefSeq" id="WP_146786695.1">
    <property type="nucleotide sequence ID" value="NZ_BAABIO010000001.1"/>
</dbReference>
<evidence type="ECO:0000259" key="8">
    <source>
        <dbReference type="Pfam" id="PF17851"/>
    </source>
</evidence>
<dbReference type="SUPFAM" id="SSF49899">
    <property type="entry name" value="Concanavalin A-like lectins/glucanases"/>
    <property type="match status" value="1"/>
</dbReference>
<feature type="site" description="Important for catalytic activity, responsible for pKa modulation of the active site Glu and correct orientation of both the proton donor and substrate" evidence="5">
    <location>
        <position position="142"/>
    </location>
</feature>
<dbReference type="AlphaFoldDB" id="A0A5B8UIS0"/>
<dbReference type="PANTHER" id="PTHR42812">
    <property type="entry name" value="BETA-XYLOSIDASE"/>
    <property type="match status" value="1"/>
</dbReference>
<sequence>MKKIFFTLLLLPCLLCRAQSVRTYTNPVLAGFYPDPSICRVGDDYYIVNSSFAYFPGLPVFHSKDLVSWKQIGNAMDRPEQLPLLGAGVSRGLFAPTIRYYKGLYYILCTLIDKGGNFVITAKNPAGPWSNPVYLHNVTGIDPSLFFDEGADKSYIIYNSDPPEKKSLWNGHRSIRMIEFDYRNMKPTGEEKLLVNGGVDTAKHPVWIEGPHIYRINDWYYLMCAEGGTGYNHSEVIFRSKSVGGPYVPWKDNPILTQRQLNPARKNPITTTGHADLVQTQNGTWYAVFLGCRPYEGNHYNIGRETFLIPVTWTNDGWPVMTKEMEEVQYRYPLPLPNVNKNPVNPYSGNFSFSDDFSKEPLDLRYIFLRTPTDKWYNTKDKAGWLSVQLRPQTVSGKENPSFVGFRQQHNYASATTKLSFTPTADNEKAGMVIFQNETHFYYLCKSLVNGNPAVQLYQSANDTMTLLTSQPLPSAGNDVYLRIEPKGAVYTMSFSTDKKKWTELKNVDARFLSTETAGGFVGCVFGLYATSMGKPSSGKAYYDWFTYKGDDAVFR</sequence>
<dbReference type="EMBL" id="CP042433">
    <property type="protein sequence ID" value="QEC56286.1"/>
    <property type="molecule type" value="Genomic_DNA"/>
</dbReference>
<dbReference type="Pfam" id="PF04616">
    <property type="entry name" value="Glyco_hydro_43"/>
    <property type="match status" value="1"/>
</dbReference>
<feature type="chain" id="PRO_5022864048" evidence="7">
    <location>
        <begin position="19"/>
        <end position="556"/>
    </location>
</feature>
<evidence type="ECO:0000256" key="4">
    <source>
        <dbReference type="PIRSR" id="PIRSR606710-1"/>
    </source>
</evidence>
<evidence type="ECO:0000256" key="3">
    <source>
        <dbReference type="ARBA" id="ARBA00023295"/>
    </source>
</evidence>
<organism evidence="9 10">
    <name type="scientific">Flavisolibacter ginsenosidimutans</name>
    <dbReference type="NCBI Taxonomy" id="661481"/>
    <lineage>
        <taxon>Bacteria</taxon>
        <taxon>Pseudomonadati</taxon>
        <taxon>Bacteroidota</taxon>
        <taxon>Chitinophagia</taxon>
        <taxon>Chitinophagales</taxon>
        <taxon>Chitinophagaceae</taxon>
        <taxon>Flavisolibacter</taxon>
    </lineage>
</organism>
<feature type="active site" description="Proton acceptor" evidence="4">
    <location>
        <position position="35"/>
    </location>
</feature>
<protein>
    <submittedName>
        <fullName evidence="9">Family 43 glycosylhydrolase</fullName>
    </submittedName>
</protein>
<dbReference type="Pfam" id="PF17851">
    <property type="entry name" value="GH43_C2"/>
    <property type="match status" value="1"/>
</dbReference>
<evidence type="ECO:0000256" key="1">
    <source>
        <dbReference type="ARBA" id="ARBA00009865"/>
    </source>
</evidence>
<keyword evidence="3 6" id="KW-0326">Glycosidase</keyword>
<dbReference type="CDD" id="cd18617">
    <property type="entry name" value="GH43_XynB-like"/>
    <property type="match status" value="1"/>
</dbReference>
<dbReference type="Gene3D" id="2.115.10.20">
    <property type="entry name" value="Glycosyl hydrolase domain, family 43"/>
    <property type="match status" value="1"/>
</dbReference>
<accession>A0A5B8UIS0</accession>
<evidence type="ECO:0000313" key="10">
    <source>
        <dbReference type="Proteomes" id="UP000321204"/>
    </source>
</evidence>
<dbReference type="PANTHER" id="PTHR42812:SF12">
    <property type="entry name" value="BETA-XYLOSIDASE-RELATED"/>
    <property type="match status" value="1"/>
</dbReference>
<evidence type="ECO:0000256" key="2">
    <source>
        <dbReference type="ARBA" id="ARBA00022801"/>
    </source>
</evidence>
<feature type="active site" description="Proton donor" evidence="4">
    <location>
        <position position="209"/>
    </location>
</feature>
<dbReference type="KEGG" id="fgg:FSB75_10405"/>
<dbReference type="Gene3D" id="2.60.120.200">
    <property type="match status" value="1"/>
</dbReference>
<evidence type="ECO:0000256" key="5">
    <source>
        <dbReference type="PIRSR" id="PIRSR606710-2"/>
    </source>
</evidence>
<keyword evidence="2 6" id="KW-0378">Hydrolase</keyword>
<evidence type="ECO:0000313" key="9">
    <source>
        <dbReference type="EMBL" id="QEC56286.1"/>
    </source>
</evidence>
<dbReference type="InterPro" id="IPR051795">
    <property type="entry name" value="Glycosyl_Hydrlase_43"/>
</dbReference>
<keyword evidence="7" id="KW-0732">Signal</keyword>
<dbReference type="GO" id="GO:0004553">
    <property type="term" value="F:hydrolase activity, hydrolyzing O-glycosyl compounds"/>
    <property type="evidence" value="ECO:0007669"/>
    <property type="project" value="InterPro"/>
</dbReference>
<gene>
    <name evidence="9" type="ORF">FSB75_10405</name>
</gene>
<dbReference type="SUPFAM" id="SSF75005">
    <property type="entry name" value="Arabinanase/levansucrase/invertase"/>
    <property type="match status" value="1"/>
</dbReference>
<dbReference type="Proteomes" id="UP000321204">
    <property type="component" value="Chromosome"/>
</dbReference>
<name>A0A5B8UIS0_9BACT</name>
<dbReference type="OrthoDB" id="9801455at2"/>
<dbReference type="InterPro" id="IPR006710">
    <property type="entry name" value="Glyco_hydro_43"/>
</dbReference>
<dbReference type="InterPro" id="IPR023296">
    <property type="entry name" value="Glyco_hydro_beta-prop_sf"/>
</dbReference>
<feature type="signal peptide" evidence="7">
    <location>
        <begin position="1"/>
        <end position="18"/>
    </location>
</feature>
<comment type="similarity">
    <text evidence="1 6">Belongs to the glycosyl hydrolase 43 family.</text>
</comment>
<dbReference type="InterPro" id="IPR013320">
    <property type="entry name" value="ConA-like_dom_sf"/>
</dbReference>
<reference evidence="9 10" key="1">
    <citation type="journal article" date="2015" name="Int. J. Syst. Evol. Microbiol.">
        <title>Flavisolibacter ginsenosidimutans sp. nov., with ginsenoside-converting activity isolated from soil used for cultivating ginseng.</title>
        <authorList>
            <person name="Zhao Y."/>
            <person name="Liu Q."/>
            <person name="Kang M.S."/>
            <person name="Jin F."/>
            <person name="Yu H."/>
            <person name="Im W.T."/>
        </authorList>
    </citation>
    <scope>NUCLEOTIDE SEQUENCE [LARGE SCALE GENOMIC DNA]</scope>
    <source>
        <strain evidence="9 10">Gsoil 636</strain>
    </source>
</reference>
<keyword evidence="10" id="KW-1185">Reference proteome</keyword>
<evidence type="ECO:0000256" key="7">
    <source>
        <dbReference type="SAM" id="SignalP"/>
    </source>
</evidence>
<proteinExistence type="inferred from homology"/>
<dbReference type="InterPro" id="IPR041542">
    <property type="entry name" value="GH43_C2"/>
</dbReference>